<evidence type="ECO:0000313" key="9">
    <source>
        <dbReference type="EMBL" id="ORY87509.1"/>
    </source>
</evidence>
<evidence type="ECO:0000256" key="6">
    <source>
        <dbReference type="ARBA" id="ARBA00023306"/>
    </source>
</evidence>
<keyword evidence="6" id="KW-0131">Cell cycle</keyword>
<dbReference type="GO" id="GO:0005680">
    <property type="term" value="C:anaphase-promoting complex"/>
    <property type="evidence" value="ECO:0007669"/>
    <property type="project" value="InterPro"/>
</dbReference>
<dbReference type="GO" id="GO:0051301">
    <property type="term" value="P:cell division"/>
    <property type="evidence" value="ECO:0007669"/>
    <property type="project" value="UniProtKB-KW"/>
</dbReference>
<dbReference type="GO" id="GO:0031145">
    <property type="term" value="P:anaphase-promoting complex-dependent catabolic process"/>
    <property type="evidence" value="ECO:0007669"/>
    <property type="project" value="TreeGrafter"/>
</dbReference>
<dbReference type="PANTHER" id="PTHR12830:SF9">
    <property type="entry name" value="ANAPHASE-PROMOTING COMPLEX SUBUNIT 5"/>
    <property type="match status" value="1"/>
</dbReference>
<keyword evidence="4" id="KW-0498">Mitosis</keyword>
<reference evidence="9 10" key="1">
    <citation type="submission" date="2016-07" db="EMBL/GenBank/DDBJ databases">
        <title>Pervasive Adenine N6-methylation of Active Genes in Fungi.</title>
        <authorList>
            <consortium name="DOE Joint Genome Institute"/>
            <person name="Mondo S.J."/>
            <person name="Dannebaum R.O."/>
            <person name="Kuo R.C."/>
            <person name="Labutti K."/>
            <person name="Haridas S."/>
            <person name="Kuo A."/>
            <person name="Salamov A."/>
            <person name="Ahrendt S.R."/>
            <person name="Lipzen A."/>
            <person name="Sullivan W."/>
            <person name="Andreopoulos W.B."/>
            <person name="Clum A."/>
            <person name="Lindquist E."/>
            <person name="Daum C."/>
            <person name="Ramamoorthy G.K."/>
            <person name="Gryganskyi A."/>
            <person name="Culley D."/>
            <person name="Magnuson J.K."/>
            <person name="James T.Y."/>
            <person name="O'Malley M.A."/>
            <person name="Stajich J.E."/>
            <person name="Spatafora J.W."/>
            <person name="Visel A."/>
            <person name="Grigoriev I.V."/>
        </authorList>
    </citation>
    <scope>NUCLEOTIDE SEQUENCE [LARGE SCALE GENOMIC DNA]</scope>
    <source>
        <strain evidence="9 10">62-1032</strain>
    </source>
</reference>
<evidence type="ECO:0000256" key="5">
    <source>
        <dbReference type="ARBA" id="ARBA00022786"/>
    </source>
</evidence>
<comment type="similarity">
    <text evidence="1">Belongs to the APC5 family.</text>
</comment>
<dbReference type="OrthoDB" id="2537949at2759"/>
<dbReference type="Proteomes" id="UP000193467">
    <property type="component" value="Unassembled WGS sequence"/>
</dbReference>
<keyword evidence="3" id="KW-0132">Cell division</keyword>
<feature type="chain" id="PRO_5013164030" description="Anaphase-promoting complex subunit 5" evidence="7">
    <location>
        <begin position="32"/>
        <end position="605"/>
    </location>
</feature>
<keyword evidence="10" id="KW-1185">Reference proteome</keyword>
<dbReference type="EMBL" id="MCGR01000013">
    <property type="protein sequence ID" value="ORY87509.1"/>
    <property type="molecule type" value="Genomic_DNA"/>
</dbReference>
<name>A0A1Y2FU87_9BASI</name>
<evidence type="ECO:0000256" key="1">
    <source>
        <dbReference type="ARBA" id="ARBA00007450"/>
    </source>
</evidence>
<evidence type="ECO:0000256" key="4">
    <source>
        <dbReference type="ARBA" id="ARBA00022776"/>
    </source>
</evidence>
<proteinExistence type="inferred from homology"/>
<gene>
    <name evidence="9" type="ORF">BCR35DRAFT_40115</name>
</gene>
<keyword evidence="5" id="KW-0833">Ubl conjugation pathway</keyword>
<evidence type="ECO:0000256" key="7">
    <source>
        <dbReference type="SAM" id="SignalP"/>
    </source>
</evidence>
<organism evidence="9 10">
    <name type="scientific">Leucosporidium creatinivorum</name>
    <dbReference type="NCBI Taxonomy" id="106004"/>
    <lineage>
        <taxon>Eukaryota</taxon>
        <taxon>Fungi</taxon>
        <taxon>Dikarya</taxon>
        <taxon>Basidiomycota</taxon>
        <taxon>Pucciniomycotina</taxon>
        <taxon>Microbotryomycetes</taxon>
        <taxon>Leucosporidiales</taxon>
        <taxon>Leucosporidium</taxon>
    </lineage>
</organism>
<dbReference type="AlphaFoldDB" id="A0A1Y2FU87"/>
<dbReference type="PANTHER" id="PTHR12830">
    <property type="entry name" value="ANAPHASE-PROMOTING COMPLEX SUBUNIT 5"/>
    <property type="match status" value="1"/>
</dbReference>
<accession>A0A1Y2FU87</accession>
<comment type="caution">
    <text evidence="9">The sequence shown here is derived from an EMBL/GenBank/DDBJ whole genome shotgun (WGS) entry which is preliminary data.</text>
</comment>
<dbReference type="Pfam" id="PF12862">
    <property type="entry name" value="ANAPC5"/>
    <property type="match status" value="1"/>
</dbReference>
<keyword evidence="7" id="KW-0732">Signal</keyword>
<dbReference type="STRING" id="106004.A0A1Y2FU87"/>
<evidence type="ECO:0000256" key="3">
    <source>
        <dbReference type="ARBA" id="ARBA00022618"/>
    </source>
</evidence>
<dbReference type="GO" id="GO:0070979">
    <property type="term" value="P:protein K11-linked ubiquitination"/>
    <property type="evidence" value="ECO:0007669"/>
    <property type="project" value="TreeGrafter"/>
</dbReference>
<evidence type="ECO:0000313" key="10">
    <source>
        <dbReference type="Proteomes" id="UP000193467"/>
    </source>
</evidence>
<feature type="domain" description="Anaphase-promoting complex subunit 5" evidence="8">
    <location>
        <begin position="170"/>
        <end position="251"/>
    </location>
</feature>
<feature type="signal peptide" evidence="7">
    <location>
        <begin position="1"/>
        <end position="31"/>
    </location>
</feature>
<evidence type="ECO:0000256" key="2">
    <source>
        <dbReference type="ARBA" id="ARBA00016066"/>
    </source>
</evidence>
<dbReference type="InterPro" id="IPR026000">
    <property type="entry name" value="Apc5_dom"/>
</dbReference>
<protein>
    <recommendedName>
        <fullName evidence="2">Anaphase-promoting complex subunit 5</fullName>
    </recommendedName>
</protein>
<dbReference type="GO" id="GO:0045842">
    <property type="term" value="P:positive regulation of mitotic metaphase/anaphase transition"/>
    <property type="evidence" value="ECO:0007669"/>
    <property type="project" value="TreeGrafter"/>
</dbReference>
<evidence type="ECO:0000259" key="8">
    <source>
        <dbReference type="Pfam" id="PF12862"/>
    </source>
</evidence>
<dbReference type="InterPro" id="IPR037679">
    <property type="entry name" value="Apc5"/>
</dbReference>
<dbReference type="InParanoid" id="A0A1Y2FU87"/>
<sequence>MTSRGLLHPASLPTLALISLLATFNVPPAQLDQLLHLALTATYEQVYPPSFHQWLARLHNIAPPPHSSKTAADIEETVLALVRGGLDALNGWLNDLKPLCPSSEEEENSVSATPLHRTSPLALFLRSFRMTFAKLSFDEAVAWWEDVTQWCKGTWVQPDMRTQRRVVADSYTRAKGAQDYQATKDSLSFYDLDDATSSHGKPQYALLNTGFVEFENGGWQAAREALAEAVQVARNAGDSRCLAAASSLHKRLEVVAPTASTSAVPSTGDMVVGEGRPSPTDLLWEVKHGSSIGRPTPSLFPMLYSSRALHQCPPVSSNAKDKGRAVIWNDAAWEPSWHAVAANLWDDLGSPHLSDLRQEMALEALDEDRNLWNVQLAVLSRKAFKLARANRAEEALPLLLRAVDTRAKRRTFGTLELRAWESAVWEVARIYAELRDEQDVVDRLARLTPPSVQHWSDSPEKDAEGVESNASAALLYNTARRLLDEGHGVIALSYALRALHFSTTNSFEPLRLRCICQVAQCRLAISPTVDEASRGLLELEAVWGEILAREKVDVELMALACEVRGRAGVYKAEGRGEWSLGVRRRGFALMLLRSPDRRGDPPSSS</sequence>